<dbReference type="EMBL" id="LXTW01000036">
    <property type="protein sequence ID" value="OBX82775.1"/>
    <property type="molecule type" value="Genomic_DNA"/>
</dbReference>
<feature type="transmembrane region" description="Helical" evidence="1">
    <location>
        <begin position="6"/>
        <end position="22"/>
    </location>
</feature>
<dbReference type="Proteomes" id="UP000092575">
    <property type="component" value="Unassembled WGS sequence"/>
</dbReference>
<evidence type="ECO:0000313" key="5">
    <source>
        <dbReference type="Proteomes" id="UP000594834"/>
    </source>
</evidence>
<evidence type="ECO:0000313" key="3">
    <source>
        <dbReference type="EMBL" id="QPT44911.1"/>
    </source>
</evidence>
<name>A0A1B8QHC7_MORNO</name>
<keyword evidence="1" id="KW-0472">Membrane</keyword>
<reference evidence="2 4" key="1">
    <citation type="submission" date="2016-05" db="EMBL/GenBank/DDBJ databases">
        <title>Draft genome sequence of Moraxella nonliquefaciens CCUG 348T.</title>
        <authorList>
            <person name="Salva-Serra F."/>
            <person name="Engstrom-Jakobsson H."/>
            <person name="Thorell K."/>
            <person name="Gonzales-Siles L."/>
            <person name="Karlsson R."/>
            <person name="Boulund F."/>
            <person name="Engstrand L."/>
            <person name="Kristiansson E."/>
            <person name="Moore E."/>
        </authorList>
    </citation>
    <scope>NUCLEOTIDE SEQUENCE [LARGE SCALE GENOMIC DNA]</scope>
    <source>
        <strain evidence="2 4">CCUG 348</strain>
    </source>
</reference>
<evidence type="ECO:0000256" key="1">
    <source>
        <dbReference type="SAM" id="Phobius"/>
    </source>
</evidence>
<evidence type="ECO:0000313" key="4">
    <source>
        <dbReference type="Proteomes" id="UP000092575"/>
    </source>
</evidence>
<dbReference type="Proteomes" id="UP000594834">
    <property type="component" value="Chromosome"/>
</dbReference>
<dbReference type="STRING" id="478.A7456_06945"/>
<dbReference type="EMBL" id="CP065728">
    <property type="protein sequence ID" value="QPT44911.1"/>
    <property type="molecule type" value="Genomic_DNA"/>
</dbReference>
<keyword evidence="1" id="KW-0812">Transmembrane</keyword>
<organism evidence="2 4">
    <name type="scientific">Moraxella nonliquefaciens</name>
    <dbReference type="NCBI Taxonomy" id="478"/>
    <lineage>
        <taxon>Bacteria</taxon>
        <taxon>Pseudomonadati</taxon>
        <taxon>Pseudomonadota</taxon>
        <taxon>Gammaproteobacteria</taxon>
        <taxon>Moraxellales</taxon>
        <taxon>Moraxellaceae</taxon>
        <taxon>Moraxella</taxon>
    </lineage>
</organism>
<keyword evidence="1" id="KW-1133">Transmembrane helix</keyword>
<keyword evidence="5" id="KW-1185">Reference proteome</keyword>
<reference evidence="3 5" key="2">
    <citation type="submission" date="2020-12" db="EMBL/GenBank/DDBJ databases">
        <title>FDA dAtabase for Regulatory Grade micrObial Sequences (FDA-ARGOS): Supporting development and validation of Infectious Disease Dx tests.</title>
        <authorList>
            <person name="Sproer C."/>
            <person name="Gronow S."/>
            <person name="Severitt S."/>
            <person name="Schroder I."/>
            <person name="Tallon L."/>
            <person name="Sadzewicz L."/>
            <person name="Zhao X."/>
            <person name="Boylan J."/>
            <person name="Ott S."/>
            <person name="Bowen H."/>
            <person name="Vavikolanu K."/>
            <person name="Mehta A."/>
            <person name="Aluvathingal J."/>
            <person name="Nadendla S."/>
            <person name="Lowell S."/>
            <person name="Myers T."/>
            <person name="Yan Y."/>
            <person name="Sichtig H."/>
        </authorList>
    </citation>
    <scope>NUCLEOTIDE SEQUENCE [LARGE SCALE GENOMIC DNA]</scope>
    <source>
        <strain evidence="3 5">FDAARGOS_869</strain>
    </source>
</reference>
<proteinExistence type="predicted"/>
<dbReference type="AlphaFoldDB" id="A0A1B8QHC7"/>
<evidence type="ECO:0000313" key="2">
    <source>
        <dbReference type="EMBL" id="OBX82775.1"/>
    </source>
</evidence>
<protein>
    <submittedName>
        <fullName evidence="2">Uncharacterized protein</fullName>
    </submittedName>
</protein>
<accession>A0A1B8QHC7</accession>
<dbReference type="RefSeq" id="WP_067010437.1">
    <property type="nucleotide sequence ID" value="NZ_CP065728.1"/>
</dbReference>
<sequence>MRKYIGFFILFPLIFTIIIYSYKQIFFLGETRLNGDYYAIEMDNTFFEYLSLKNEKVIGAIINRTEYNNIHLIIYTEGKICDEPQGSMFEYFPNDIMYAILDNTGNLLAFNNIEDYHSYISLKNIKIGNLHINIKDLFKIEQANQAAKKSGCIY</sequence>
<gene>
    <name evidence="2" type="ORF">A7456_06945</name>
    <name evidence="3" type="ORF">I6G26_02420</name>
</gene>